<accession>A0A848GQ22</accession>
<name>A0A848GQ22_9BACT</name>
<dbReference type="InterPro" id="IPR058238">
    <property type="entry name" value="Lant_leader_dom"/>
</dbReference>
<evidence type="ECO:0000313" key="1">
    <source>
        <dbReference type="EMBL" id="NML40626.1"/>
    </source>
</evidence>
<gene>
    <name evidence="1" type="ORF">HHL17_25745</name>
</gene>
<dbReference type="AlphaFoldDB" id="A0A848GQ22"/>
<sequence>MKKKQLTLSKKLSLKKDAVATLNPQQQAKIAGGMPRTLFSACCVDTNEATCPDDCVVYTTRGCGRA</sequence>
<protein>
    <submittedName>
        <fullName evidence="1">Uncharacterized protein</fullName>
    </submittedName>
</protein>
<organism evidence="1 2">
    <name type="scientific">Chitinophaga fulva</name>
    <dbReference type="NCBI Taxonomy" id="2728842"/>
    <lineage>
        <taxon>Bacteria</taxon>
        <taxon>Pseudomonadati</taxon>
        <taxon>Bacteroidota</taxon>
        <taxon>Chitinophagia</taxon>
        <taxon>Chitinophagales</taxon>
        <taxon>Chitinophagaceae</taxon>
        <taxon>Chitinophaga</taxon>
    </lineage>
</organism>
<reference evidence="1 2" key="1">
    <citation type="submission" date="2020-04" db="EMBL/GenBank/DDBJ databases">
        <title>Chitinophaga sp. G-6-1-13 sp. nov., isolated from soil.</title>
        <authorList>
            <person name="Dahal R.H."/>
            <person name="Chaudhary D.K."/>
        </authorList>
    </citation>
    <scope>NUCLEOTIDE SEQUENCE [LARGE SCALE GENOMIC DNA]</scope>
    <source>
        <strain evidence="1 2">G-6-1-13</strain>
    </source>
</reference>
<dbReference type="NCBIfam" id="NF038153">
    <property type="entry name" value="lant_leader_L1a"/>
    <property type="match status" value="1"/>
</dbReference>
<comment type="caution">
    <text evidence="1">The sequence shown here is derived from an EMBL/GenBank/DDBJ whole genome shotgun (WGS) entry which is preliminary data.</text>
</comment>
<dbReference type="EMBL" id="JABBGC010000003">
    <property type="protein sequence ID" value="NML40626.1"/>
    <property type="molecule type" value="Genomic_DNA"/>
</dbReference>
<dbReference type="Proteomes" id="UP000583266">
    <property type="component" value="Unassembled WGS sequence"/>
</dbReference>
<evidence type="ECO:0000313" key="2">
    <source>
        <dbReference type="Proteomes" id="UP000583266"/>
    </source>
</evidence>
<proteinExistence type="predicted"/>
<keyword evidence="2" id="KW-1185">Reference proteome</keyword>
<dbReference type="RefSeq" id="WP_169227716.1">
    <property type="nucleotide sequence ID" value="NZ_JABBGC010000003.1"/>
</dbReference>